<proteinExistence type="predicted"/>
<evidence type="ECO:0000313" key="8">
    <source>
        <dbReference type="Proteomes" id="UP001390339"/>
    </source>
</evidence>
<reference evidence="7 8" key="1">
    <citation type="journal article" date="2024" name="IMA Fungus">
        <title>Apiospora arundinis, a panoply of carbohydrate-active enzymes and secondary metabolites.</title>
        <authorList>
            <person name="Sorensen T."/>
            <person name="Petersen C."/>
            <person name="Muurmann A.T."/>
            <person name="Christiansen J.V."/>
            <person name="Brundto M.L."/>
            <person name="Overgaard C.K."/>
            <person name="Boysen A.T."/>
            <person name="Wollenberg R.D."/>
            <person name="Larsen T.O."/>
            <person name="Sorensen J.L."/>
            <person name="Nielsen K.L."/>
            <person name="Sondergaard T.E."/>
        </authorList>
    </citation>
    <scope>NUCLEOTIDE SEQUENCE [LARGE SCALE GENOMIC DNA]</scope>
    <source>
        <strain evidence="7 8">AAU 773</strain>
    </source>
</reference>
<evidence type="ECO:0000259" key="6">
    <source>
        <dbReference type="Pfam" id="PF00622"/>
    </source>
</evidence>
<sequence length="432" mass="46887">MCFGSKNESSNEPPPKPAQIPQHASTSAPPASASASASGKMNQDFAPPAGPPPSKRPSRPEDYAAPSGPPPGHSQANDFAPPPGPPPSQAANDFAPPPGPPPTRRHDDYAPPSGPPPRQDYAPPSGPPPSKGPGGYDDFAPPPGPPPAAQSDKKHAWEEAVPDTSELPPPPPFFAAHDFSPANNATEEEAEAGEAFCRSNPMLEPEALDPTNAQAQQQNNYRLLWMNENVSIAPVALGVWKGFSKNGTTDTSIISWPPLYSVSAHGPWATGRTKVIYYEVNFLKDSRQEISMALGFAVPPYPGFRLPGWHRGSLAVHGDDGHKYINDRWGGKDFTQPFKRGETVGIGMKFIPLKNDGVNVKIFLTRDGVHQRGWEWDLYEETDMEQDGGVKGLDGFRDLCAAVGVFEKVHFEIVFAPWRWKWQGLEEYSKQP</sequence>
<protein>
    <submittedName>
        <fullName evidence="7">Dual specificity protein kinase splA</fullName>
    </submittedName>
</protein>
<dbReference type="GO" id="GO:0016301">
    <property type="term" value="F:kinase activity"/>
    <property type="evidence" value="ECO:0007669"/>
    <property type="project" value="UniProtKB-KW"/>
</dbReference>
<keyword evidence="8" id="KW-1185">Reference proteome</keyword>
<feature type="compositionally biased region" description="Pro residues" evidence="5">
    <location>
        <begin position="112"/>
        <end position="131"/>
    </location>
</feature>
<evidence type="ECO:0000313" key="7">
    <source>
        <dbReference type="EMBL" id="KAK8856283.1"/>
    </source>
</evidence>
<dbReference type="Pfam" id="PF00622">
    <property type="entry name" value="SPRY"/>
    <property type="match status" value="1"/>
</dbReference>
<evidence type="ECO:0000256" key="2">
    <source>
        <dbReference type="ARBA" id="ARBA00022692"/>
    </source>
</evidence>
<feature type="region of interest" description="Disordered" evidence="5">
    <location>
        <begin position="1"/>
        <end position="176"/>
    </location>
</feature>
<keyword evidence="3" id="KW-1133">Transmembrane helix</keyword>
<dbReference type="Gene3D" id="2.60.120.920">
    <property type="match status" value="1"/>
</dbReference>
<evidence type="ECO:0000256" key="4">
    <source>
        <dbReference type="ARBA" id="ARBA00023136"/>
    </source>
</evidence>
<feature type="compositionally biased region" description="Polar residues" evidence="5">
    <location>
        <begin position="1"/>
        <end position="11"/>
    </location>
</feature>
<dbReference type="InterPro" id="IPR043136">
    <property type="entry name" value="B30.2/SPRY_sf"/>
</dbReference>
<evidence type="ECO:0000256" key="3">
    <source>
        <dbReference type="ARBA" id="ARBA00022989"/>
    </source>
</evidence>
<keyword evidence="7" id="KW-0418">Kinase</keyword>
<keyword evidence="4" id="KW-0472">Membrane</keyword>
<name>A0ABR2I1N7_9PEZI</name>
<dbReference type="EMBL" id="JAPCWZ010000007">
    <property type="protein sequence ID" value="KAK8856283.1"/>
    <property type="molecule type" value="Genomic_DNA"/>
</dbReference>
<feature type="domain" description="SPRY" evidence="6">
    <location>
        <begin position="276"/>
        <end position="349"/>
    </location>
</feature>
<dbReference type="CDD" id="cd12910">
    <property type="entry name" value="SPRY_SSH4_like"/>
    <property type="match status" value="1"/>
</dbReference>
<keyword evidence="7" id="KW-0808">Transferase</keyword>
<dbReference type="InterPro" id="IPR003877">
    <property type="entry name" value="SPRY_dom"/>
</dbReference>
<evidence type="ECO:0000256" key="5">
    <source>
        <dbReference type="SAM" id="MobiDB-lite"/>
    </source>
</evidence>
<organism evidence="7 8">
    <name type="scientific">Apiospora arundinis</name>
    <dbReference type="NCBI Taxonomy" id="335852"/>
    <lineage>
        <taxon>Eukaryota</taxon>
        <taxon>Fungi</taxon>
        <taxon>Dikarya</taxon>
        <taxon>Ascomycota</taxon>
        <taxon>Pezizomycotina</taxon>
        <taxon>Sordariomycetes</taxon>
        <taxon>Xylariomycetidae</taxon>
        <taxon>Amphisphaeriales</taxon>
        <taxon>Apiosporaceae</taxon>
        <taxon>Apiospora</taxon>
    </lineage>
</organism>
<keyword evidence="2" id="KW-0812">Transmembrane</keyword>
<feature type="compositionally biased region" description="Low complexity" evidence="5">
    <location>
        <begin position="24"/>
        <end position="38"/>
    </location>
</feature>
<gene>
    <name evidence="7" type="ORF">PGQ11_012195</name>
</gene>
<dbReference type="InterPro" id="IPR035780">
    <property type="entry name" value="SPRY_Ssh4-like"/>
</dbReference>
<evidence type="ECO:0000256" key="1">
    <source>
        <dbReference type="ARBA" id="ARBA00004370"/>
    </source>
</evidence>
<accession>A0ABR2I1N7</accession>
<comment type="caution">
    <text evidence="7">The sequence shown here is derived from an EMBL/GenBank/DDBJ whole genome shotgun (WGS) entry which is preliminary data.</text>
</comment>
<dbReference type="Proteomes" id="UP001390339">
    <property type="component" value="Unassembled WGS sequence"/>
</dbReference>
<comment type="subcellular location">
    <subcellularLocation>
        <location evidence="1">Membrane</location>
    </subcellularLocation>
</comment>